<dbReference type="EMBL" id="VDGV01000011">
    <property type="protein sequence ID" value="TNG93206.1"/>
    <property type="molecule type" value="Genomic_DNA"/>
</dbReference>
<keyword evidence="1 4" id="KW-0489">Methyltransferase</keyword>
<evidence type="ECO:0000313" key="9">
    <source>
        <dbReference type="Proteomes" id="UP000305526"/>
    </source>
</evidence>
<feature type="binding site" evidence="3 4">
    <location>
        <position position="202"/>
    </location>
    <ligand>
        <name>Zn(2+)</name>
        <dbReference type="ChEBI" id="CHEBI:29105"/>
    </ligand>
</feature>
<evidence type="ECO:0000313" key="6">
    <source>
        <dbReference type="EMBL" id="TCV83677.1"/>
    </source>
</evidence>
<feature type="binding site" evidence="3 4">
    <location>
        <position position="278"/>
    </location>
    <ligand>
        <name>Zn(2+)</name>
        <dbReference type="ChEBI" id="CHEBI:29105"/>
    </ligand>
</feature>
<protein>
    <submittedName>
        <fullName evidence="6 7">Homocysteine S-methyltransferase</fullName>
    </submittedName>
</protein>
<gene>
    <name evidence="6" type="ORF">EDC16_11443</name>
    <name evidence="7" type="ORF">FHQ21_02120</name>
</gene>
<dbReference type="Pfam" id="PF02574">
    <property type="entry name" value="S-methyl_trans"/>
    <property type="match status" value="1"/>
</dbReference>
<feature type="binding site" evidence="3 4">
    <location>
        <position position="277"/>
    </location>
    <ligand>
        <name>Zn(2+)</name>
        <dbReference type="ChEBI" id="CHEBI:29105"/>
    </ligand>
</feature>
<keyword evidence="3 4" id="KW-0862">Zinc</keyword>
<dbReference type="PIRSF" id="PIRSF037505">
    <property type="entry name" value="Betaine_HMT"/>
    <property type="match status" value="1"/>
</dbReference>
<keyword evidence="9" id="KW-1185">Reference proteome</keyword>
<dbReference type="InterPro" id="IPR036589">
    <property type="entry name" value="HCY_dom_sf"/>
</dbReference>
<dbReference type="PANTHER" id="PTHR11103:SF18">
    <property type="entry name" value="SLR1189 PROTEIN"/>
    <property type="match status" value="1"/>
</dbReference>
<dbReference type="RefSeq" id="WP_132968055.1">
    <property type="nucleotide sequence ID" value="NZ_LEKL01000053.1"/>
</dbReference>
<dbReference type="GO" id="GO:0008168">
    <property type="term" value="F:methyltransferase activity"/>
    <property type="evidence" value="ECO:0007669"/>
    <property type="project" value="UniProtKB-UniRule"/>
</dbReference>
<evidence type="ECO:0000256" key="4">
    <source>
        <dbReference type="PROSITE-ProRule" id="PRU00333"/>
    </source>
</evidence>
<keyword evidence="2 4" id="KW-0808">Transferase</keyword>
<evidence type="ECO:0000256" key="3">
    <source>
        <dbReference type="PIRSR" id="PIRSR037505-2"/>
    </source>
</evidence>
<evidence type="ECO:0000259" key="5">
    <source>
        <dbReference type="PROSITE" id="PS50970"/>
    </source>
</evidence>
<dbReference type="Proteomes" id="UP000305526">
    <property type="component" value="Unassembled WGS sequence"/>
</dbReference>
<comment type="cofactor">
    <cofactor evidence="3">
        <name>Zn(2+)</name>
        <dbReference type="ChEBI" id="CHEBI:29105"/>
    </cofactor>
    <text evidence="3">Binds 1 zinc ion per subunit.</text>
</comment>
<name>A0A4R3XXD3_9PAST</name>
<dbReference type="SUPFAM" id="SSF82282">
    <property type="entry name" value="Homocysteine S-methyltransferase"/>
    <property type="match status" value="1"/>
</dbReference>
<evidence type="ECO:0000313" key="8">
    <source>
        <dbReference type="Proteomes" id="UP000294619"/>
    </source>
</evidence>
<evidence type="ECO:0000256" key="2">
    <source>
        <dbReference type="ARBA" id="ARBA00022679"/>
    </source>
</evidence>
<sequence length="293" mass="32169">MNFTLLDGGMGRELLRIGAPFQQPEWSALALIEAPHWVTQAHRNFLDAGADIITTNSYACVPFHLGEACFVQQGAELVALAARLAREAAEAYPNRLVAASLPPVAGSYRPDLFDTQQASAVWQMFIAQQQAYADVWLGETMSSSNEAALLLQLLANQTKPIWISFTLDDSALDTPTLRSGETLIETLEKLNLNQVEAVLFNCSIPEVMQSAVRRLKQWLENQSLKIKIGVYANGFSPQTNKGAANQGLSELRDLSADEYRTYAETWQQAGAEIIGGCCGITPQHIACLNQLRQ</sequence>
<dbReference type="GO" id="GO:0032259">
    <property type="term" value="P:methylation"/>
    <property type="evidence" value="ECO:0007669"/>
    <property type="project" value="UniProtKB-KW"/>
</dbReference>
<dbReference type="EMBL" id="SMCP01000014">
    <property type="protein sequence ID" value="TCV83677.1"/>
    <property type="molecule type" value="Genomic_DNA"/>
</dbReference>
<dbReference type="InterPro" id="IPR003726">
    <property type="entry name" value="HCY_dom"/>
</dbReference>
<organism evidence="6 8">
    <name type="scientific">Testudinibacter aquarius</name>
    <dbReference type="NCBI Taxonomy" id="1524974"/>
    <lineage>
        <taxon>Bacteria</taxon>
        <taxon>Pseudomonadati</taxon>
        <taxon>Pseudomonadota</taxon>
        <taxon>Gammaproteobacteria</taxon>
        <taxon>Pasteurellales</taxon>
        <taxon>Pasteurellaceae</taxon>
        <taxon>Testudinibacter</taxon>
    </lineage>
</organism>
<dbReference type="GO" id="GO:0009086">
    <property type="term" value="P:methionine biosynthetic process"/>
    <property type="evidence" value="ECO:0007669"/>
    <property type="project" value="InterPro"/>
</dbReference>
<keyword evidence="3 4" id="KW-0479">Metal-binding</keyword>
<dbReference type="InterPro" id="IPR017226">
    <property type="entry name" value="BHMT-like"/>
</dbReference>
<reference evidence="6 8" key="1">
    <citation type="submission" date="2019-03" db="EMBL/GenBank/DDBJ databases">
        <title>Genomic Encyclopedia of Type Strains, Phase IV (KMG-IV): sequencing the most valuable type-strain genomes for metagenomic binning, comparative biology and taxonomic classification.</title>
        <authorList>
            <person name="Goeker M."/>
        </authorList>
    </citation>
    <scope>NUCLEOTIDE SEQUENCE [LARGE SCALE GENOMIC DNA]</scope>
    <source>
        <strain evidence="6 8">DSM 28140</strain>
    </source>
</reference>
<accession>A0A4R3XXD3</accession>
<evidence type="ECO:0000313" key="7">
    <source>
        <dbReference type="EMBL" id="TNG93206.1"/>
    </source>
</evidence>
<dbReference type="PANTHER" id="PTHR11103">
    <property type="entry name" value="SLR1189 PROTEIN"/>
    <property type="match status" value="1"/>
</dbReference>
<comment type="caution">
    <text evidence="6">The sequence shown here is derived from an EMBL/GenBank/DDBJ whole genome shotgun (WGS) entry which is preliminary data.</text>
</comment>
<dbReference type="Gene3D" id="3.20.20.330">
    <property type="entry name" value="Homocysteine-binding-like domain"/>
    <property type="match status" value="1"/>
</dbReference>
<feature type="domain" description="Hcy-binding" evidence="5">
    <location>
        <begin position="1"/>
        <end position="292"/>
    </location>
</feature>
<dbReference type="Proteomes" id="UP000294619">
    <property type="component" value="Unassembled WGS sequence"/>
</dbReference>
<dbReference type="GO" id="GO:0008270">
    <property type="term" value="F:zinc ion binding"/>
    <property type="evidence" value="ECO:0007669"/>
    <property type="project" value="InterPro"/>
</dbReference>
<dbReference type="AlphaFoldDB" id="A0A4R3XXD3"/>
<dbReference type="PROSITE" id="PS50970">
    <property type="entry name" value="HCY"/>
    <property type="match status" value="1"/>
</dbReference>
<proteinExistence type="predicted"/>
<reference evidence="7 9" key="2">
    <citation type="submission" date="2019-05" db="EMBL/GenBank/DDBJ databases">
        <title>Pasteurellaceae isolates from reptiles.</title>
        <authorList>
            <person name="Bojesen A.M."/>
            <person name="Lund E."/>
        </authorList>
    </citation>
    <scope>NUCLEOTIDE SEQUENCE [LARGE SCALE GENOMIC DNA]</scope>
    <source>
        <strain evidence="7 9">ELNT2x</strain>
    </source>
</reference>
<evidence type="ECO:0000256" key="1">
    <source>
        <dbReference type="ARBA" id="ARBA00022603"/>
    </source>
</evidence>